<evidence type="ECO:0000256" key="7">
    <source>
        <dbReference type="ARBA" id="ARBA00022737"/>
    </source>
</evidence>
<dbReference type="OMA" id="NWKERKE"/>
<dbReference type="InterPro" id="IPR034085">
    <property type="entry name" value="TOG"/>
</dbReference>
<feature type="domain" description="TOG" evidence="16">
    <location>
        <begin position="1"/>
        <end position="227"/>
    </location>
</feature>
<dbReference type="SUPFAM" id="SSF48371">
    <property type="entry name" value="ARM repeat"/>
    <property type="match status" value="2"/>
</dbReference>
<evidence type="ECO:0000256" key="8">
    <source>
        <dbReference type="ARBA" id="ARBA00022776"/>
    </source>
</evidence>
<feature type="domain" description="TOG" evidence="16">
    <location>
        <begin position="271"/>
        <end position="509"/>
    </location>
</feature>
<dbReference type="InterPro" id="IPR045110">
    <property type="entry name" value="XMAP215"/>
</dbReference>
<dbReference type="GO" id="GO:0051231">
    <property type="term" value="P:spindle elongation"/>
    <property type="evidence" value="ECO:0007669"/>
    <property type="project" value="UniProtKB-ARBA"/>
</dbReference>
<dbReference type="Gene3D" id="1.25.10.10">
    <property type="entry name" value="Leucine-rich Repeat Variant"/>
    <property type="match status" value="5"/>
</dbReference>
<dbReference type="GO" id="GO:0030951">
    <property type="term" value="P:establishment or maintenance of microtubule cytoskeleton polarity"/>
    <property type="evidence" value="ECO:0007669"/>
    <property type="project" value="InterPro"/>
</dbReference>
<dbReference type="PANTHER" id="PTHR12609">
    <property type="entry name" value="MICROTUBULE ASSOCIATED PROTEIN XMAP215"/>
    <property type="match status" value="1"/>
</dbReference>
<dbReference type="SMART" id="SM01349">
    <property type="entry name" value="TOG"/>
    <property type="match status" value="5"/>
</dbReference>
<dbReference type="InterPro" id="IPR021133">
    <property type="entry name" value="HEAT_type_2"/>
</dbReference>
<dbReference type="FunFam" id="1.25.10.10:FF:000019">
    <property type="entry name" value="Cytoskeleton-associated protein 5"/>
    <property type="match status" value="1"/>
</dbReference>
<evidence type="ECO:0000256" key="3">
    <source>
        <dbReference type="ARBA" id="ARBA00004647"/>
    </source>
</evidence>
<dbReference type="InterPro" id="IPR011989">
    <property type="entry name" value="ARM-like"/>
</dbReference>
<proteinExistence type="inferred from homology"/>
<feature type="compositionally biased region" description="Low complexity" evidence="15">
    <location>
        <begin position="543"/>
        <end position="556"/>
    </location>
</feature>
<evidence type="ECO:0000256" key="12">
    <source>
        <dbReference type="ARBA" id="ARBA00023328"/>
    </source>
</evidence>
<dbReference type="PhylomeDB" id="Q0IFD6"/>
<evidence type="ECO:0000256" key="11">
    <source>
        <dbReference type="ARBA" id="ARBA00023306"/>
    </source>
</evidence>
<feature type="domain" description="TOG" evidence="16">
    <location>
        <begin position="851"/>
        <end position="1086"/>
    </location>
</feature>
<evidence type="ECO:0000256" key="5">
    <source>
        <dbReference type="ARBA" id="ARBA00022490"/>
    </source>
</evidence>
<keyword evidence="5" id="KW-0963">Cytoplasm</keyword>
<dbReference type="GO" id="GO:0005874">
    <property type="term" value="C:microtubule"/>
    <property type="evidence" value="ECO:0007669"/>
    <property type="project" value="UniProtKB-ARBA"/>
</dbReference>
<evidence type="ECO:0000256" key="2">
    <source>
        <dbReference type="ARBA" id="ARBA00004629"/>
    </source>
</evidence>
<dbReference type="FunFam" id="1.25.10.10:FF:000052">
    <property type="entry name" value="Cytoskeleton associated protein 5"/>
    <property type="match status" value="1"/>
</dbReference>
<protein>
    <submittedName>
        <fullName evidence="17">AAEL005712-PA</fullName>
    </submittedName>
</protein>
<evidence type="ECO:0000313" key="17">
    <source>
        <dbReference type="EMBL" id="EAT42779.1"/>
    </source>
</evidence>
<dbReference type="GO" id="GO:0000922">
    <property type="term" value="C:spindle pole"/>
    <property type="evidence" value="ECO:0007669"/>
    <property type="project" value="UniProtKB-SubCell"/>
</dbReference>
<keyword evidence="10" id="KW-0206">Cytoskeleton</keyword>
<keyword evidence="9" id="KW-0995">Kinetochore</keyword>
<dbReference type="Proteomes" id="UP000682892">
    <property type="component" value="Unassembled WGS sequence"/>
</dbReference>
<keyword evidence="11" id="KW-0131">Cell cycle</keyword>
<keyword evidence="6" id="KW-0132">Cell division</keyword>
<dbReference type="eggNOG" id="KOG1820">
    <property type="taxonomic scope" value="Eukaryota"/>
</dbReference>
<dbReference type="FunFam" id="1.25.10.10:FF:000063">
    <property type="entry name" value="Putative cytoskeleton-associated protein 5"/>
    <property type="match status" value="1"/>
</dbReference>
<dbReference type="VEuPathDB" id="VectorBase:AAEL005712"/>
<feature type="domain" description="TOG" evidence="16">
    <location>
        <begin position="585"/>
        <end position="816"/>
    </location>
</feature>
<evidence type="ECO:0000256" key="4">
    <source>
        <dbReference type="ARBA" id="ARBA00022454"/>
    </source>
</evidence>
<dbReference type="GO" id="GO:0005813">
    <property type="term" value="C:centrosome"/>
    <property type="evidence" value="ECO:0007669"/>
    <property type="project" value="UniProtKB-SubCell"/>
</dbReference>
<dbReference type="PaxDb" id="7159-AAEL005712-PA"/>
<dbReference type="GO" id="GO:0000776">
    <property type="term" value="C:kinetochore"/>
    <property type="evidence" value="ECO:0007669"/>
    <property type="project" value="UniProtKB-KW"/>
</dbReference>
<keyword evidence="7" id="KW-0677">Repeat</keyword>
<dbReference type="Pfam" id="PF21041">
    <property type="entry name" value="XMAP215_CLASP_TOG"/>
    <property type="match status" value="4"/>
</dbReference>
<evidence type="ECO:0000256" key="1">
    <source>
        <dbReference type="ARBA" id="ARBA00004300"/>
    </source>
</evidence>
<organism evidence="17 18">
    <name type="scientific">Aedes aegypti</name>
    <name type="common">Yellowfever mosquito</name>
    <name type="synonym">Culex aegypti</name>
    <dbReference type="NCBI Taxonomy" id="7159"/>
    <lineage>
        <taxon>Eukaryota</taxon>
        <taxon>Metazoa</taxon>
        <taxon>Ecdysozoa</taxon>
        <taxon>Arthropoda</taxon>
        <taxon>Hexapoda</taxon>
        <taxon>Insecta</taxon>
        <taxon>Pterygota</taxon>
        <taxon>Neoptera</taxon>
        <taxon>Endopterygota</taxon>
        <taxon>Diptera</taxon>
        <taxon>Nematocera</taxon>
        <taxon>Culicoidea</taxon>
        <taxon>Culicidae</taxon>
        <taxon>Culicinae</taxon>
        <taxon>Aedini</taxon>
        <taxon>Aedes</taxon>
        <taxon>Stegomyia</taxon>
    </lineage>
</organism>
<feature type="region of interest" description="Disordered" evidence="15">
    <location>
        <begin position="817"/>
        <end position="846"/>
    </location>
</feature>
<evidence type="ECO:0000313" key="18">
    <source>
        <dbReference type="Proteomes" id="UP000682892"/>
    </source>
</evidence>
<feature type="compositionally biased region" description="Low complexity" evidence="15">
    <location>
        <begin position="570"/>
        <end position="579"/>
    </location>
</feature>
<keyword evidence="8" id="KW-0498">Mitosis</keyword>
<gene>
    <name evidence="17" type="ORF">AaeL_AAEL005712</name>
</gene>
<comment type="subcellular location">
    <subcellularLocation>
        <location evidence="2">Chromosome</location>
        <location evidence="2">Centromere</location>
        <location evidence="2">Kinetochore</location>
    </subcellularLocation>
    <subcellularLocation>
        <location evidence="1">Cytoplasm</location>
        <location evidence="1">Cytoskeleton</location>
        <location evidence="1">Microtubule organizing center</location>
        <location evidence="1">Centrosome</location>
    </subcellularLocation>
    <subcellularLocation>
        <location evidence="3">Cytoplasm</location>
        <location evidence="3">Cytoskeleton</location>
        <location evidence="3">Spindle pole</location>
    </subcellularLocation>
</comment>
<dbReference type="FunFam" id="1.25.10.10:FF:000068">
    <property type="entry name" value="cytoskeleton-associated protein 5 isoform X1"/>
    <property type="match status" value="1"/>
</dbReference>
<evidence type="ECO:0000259" key="16">
    <source>
        <dbReference type="SMART" id="SM01349"/>
    </source>
</evidence>
<evidence type="ECO:0000256" key="9">
    <source>
        <dbReference type="ARBA" id="ARBA00022838"/>
    </source>
</evidence>
<dbReference type="PROSITE" id="PS50077">
    <property type="entry name" value="HEAT_REPEAT"/>
    <property type="match status" value="1"/>
</dbReference>
<dbReference type="STRING" id="7159.Q0IFD6"/>
<evidence type="ECO:0000256" key="14">
    <source>
        <dbReference type="PROSITE-ProRule" id="PRU00103"/>
    </source>
</evidence>
<name>Q0IFD6_AEDAE</name>
<accession>Q0IFD6</accession>
<feature type="region of interest" description="Disordered" evidence="15">
    <location>
        <begin position="1857"/>
        <end position="1878"/>
    </location>
</feature>
<feature type="repeat" description="HEAT" evidence="14">
    <location>
        <begin position="442"/>
        <end position="480"/>
    </location>
</feature>
<evidence type="ECO:0000256" key="6">
    <source>
        <dbReference type="ARBA" id="ARBA00022618"/>
    </source>
</evidence>
<sequence length="2065" mass="227509">MEEDTEYKKLPIDERCVHKLWKARVDGYEEAAKLFRTIDDEKSPEWNKYLGLVKKFVTDSNAVAQEKGLEATLVFVENSGNAGKTVGEVMSGIVTKCIGAPKAKTKDLAAQITLMYIEIEKHEIVLEELLKGTEQKNPKIVAACVVSITQALREFGNKVISIKPIVKKLPTLLSDRDKAVRDESKSLTIEIYRWIGAAFKSQIATLPAVLLTELEAEFEKVSGEKAIPTRYLRSQQEKQMLAAVAASSSGDVDGAGDDNEADEAEEIDPMDLIDPVDILSKLPKDFYEKLEAKKWQERKESLEALETLLQNPKLQPGDYGDVVRALKKIISKDTNVVLVALGGKCLAMLARGLAKKFNTYAGACVPAILEKFKEKKANVVTALRDAIDAIYPSTTLEAIQEDILEALGNKNPNVKLETASFLARAFTKTLPTILNKKLLKAIITALLKTLNEPDPAVRDAAAEALGTAMKLVGEKAIGPHLTEVDALKLAKIKECCEKAVITVKIPGPKKERPATAPPKTTSTATGAVKKGGSTEPKPVARPATAGVKKVPAKKATGTGGGGGGGGGSGIAKSASSSKVLPTERDMSAEEVDERAAEILPADVAQGLADSNWKTRLAAVESLTSVIAELDPKCGHSQVILRFIAKKPGLKDTNFQVLKGKLENVRAVVEKLGVTITTADYIMNDITEKLGDVKNSGPAGQALTAIAEAIKLEYAVSKVMEFAFEQKSPKVQQEALTWVNNAIKEFGFQVNPKLLLEDSRKAVQSINPAVRAAGIALLGTMYLFMGNTLAMFFENEKPALKQQIQAEFDKCVGQKPPAPTRGLSKCASRGSVDDNLEDDGEADDQPAVNINDLLPRVDISSQITESLLTELSDKNWKTRNEGLEKLRGIVNDAKLIKSNLGDLPQVMTQRLVDSNAKIAQTSVEICQLIAIAMGPPCKQYVRAFFPGFLKGLGDGKAFIRSACISCINTWGDQAGYKEFFDGEMIADALKTGSPALKTELWGWVAEKLPPLPTKSIQKDELVSMLPHLYANICDRNADVRKNANEAVLGIMIHLGYDAMMKALDKQKPTSKKDIQAALDKARPNLPVKPLPKNKQQAPIVDEPKVVRPGTAKVQKAAVGASAKANAPAVSRKKEEEVDNSPLLAINNMKSQRLLDEQKLKVLKWTFTTPREEFTDLLKEQMTSANVNKGLIANMFHEDFRYHLKVIDALVEDLPKNDKGLICNLDLIMKWLSLRFYDTNPSVLLKGLDYLNLVFAMLIEKQYVLAENEGSSFVPHLLTKIGDPKDVVRNGVRTLLRQICLVYPFAKVFVFVMDALKSKNARQRAECLDELGYLIETYGLSVCQPTQQAALKEIAKHISDRDNSVRNAALNAVVQAYFLAGEKVYKLIGQLSEKDLSMLDERIKRSKKTAVKKPASTIEIVKVSSATEVNVVEPEVVEEEEEPVPVEQPVETLPARRWHIKKIQLQEHFQTVNPPKVSGPFKLDENVIADIECNWVKADQHRKLALPQIDVSFIYDSIKVIPVRGIAYPDDKFQQLLARTLHRPMSAHSREYAMSPPSHLRSPAQNQLQSTLENFIATAYCLADALPKLDPNLLRIIRGIGSADAYTAHAAINELSDILESQEKQAALRDYEEIYIQSILQQFKYLQQKPLAESLAMYQPLLHSIYSFFASKTLGKNLTVNTIKSIIAVLLGLMADNKLGGSADDAQFTKVVNGICLKILDRTNFTNLNCALIRLLKESCQTSCLPKFTDLLMKCIWRNVKVIPDRLQDLDYDSVLLEVHEFMLALPSVWWQQRPSDTPLRTVKTIIHNMTKIKGNAILQHLNRIPSHSELNTYILRILKNLNKESASSAANLHAAAVANSNSENNNTQHRTGSRPVHETHEEVSNIFKLISNTDTSQEGLAKLHEFKSKNPDVDILPFLKGASVSFQKYIIDGLQELDARKSSVKESDKKIMAANCMPQSTTNPDYWMERLNSLMTKTSQAANHQSNAMHGQYTDNKITDENLNLNQMQPKVNLLRKEAVGGLGSGLSPTTGGGTGGSGNANIVSSIPLHRRELLAQKLEQIKQQK</sequence>
<dbReference type="FunFam" id="1.25.10.10:FF:000050">
    <property type="entry name" value="Cytoskeleton-associated protein 5 isoform X1"/>
    <property type="match status" value="1"/>
</dbReference>
<reference evidence="17" key="1">
    <citation type="submission" date="2005-10" db="EMBL/GenBank/DDBJ databases">
        <authorList>
            <person name="Loftus B.J."/>
            <person name="Nene V.M."/>
            <person name="Hannick L.I."/>
            <person name="Bidwell S."/>
            <person name="Haas B."/>
            <person name="Amedeo P."/>
            <person name="Orvis J."/>
            <person name="Wortman J.R."/>
            <person name="White O.R."/>
            <person name="Salzberg S."/>
            <person name="Shumway M."/>
            <person name="Koo H."/>
            <person name="Zhao Y."/>
            <person name="Holmes M."/>
            <person name="Miller J."/>
            <person name="Schatz M."/>
            <person name="Pop M."/>
            <person name="Pai G."/>
            <person name="Utterback T."/>
            <person name="Rogers Y.-H."/>
            <person name="Kravitz S."/>
            <person name="Fraser C.M."/>
        </authorList>
    </citation>
    <scope>NUCLEOTIDE SEQUENCE</scope>
    <source>
        <strain evidence="17">Liverpool</strain>
    </source>
</reference>
<evidence type="ECO:0000256" key="15">
    <source>
        <dbReference type="SAM" id="MobiDB-lite"/>
    </source>
</evidence>
<dbReference type="InterPro" id="IPR048491">
    <property type="entry name" value="XMAP215_CLASP_TOG"/>
</dbReference>
<feature type="domain" description="TOG" evidence="16">
    <location>
        <begin position="1174"/>
        <end position="1413"/>
    </location>
</feature>
<dbReference type="GO" id="GO:0051301">
    <property type="term" value="P:cell division"/>
    <property type="evidence" value="ECO:0007669"/>
    <property type="project" value="UniProtKB-KW"/>
</dbReference>
<comment type="similarity">
    <text evidence="13">Belongs to the TOG/XMAP215 family.</text>
</comment>
<reference evidence="17" key="2">
    <citation type="journal article" date="2007" name="Science">
        <title>Genome sequence of Aedes aegypti, a major arbovirus vector.</title>
        <authorList>
            <person name="Nene V."/>
            <person name="Wortman J.R."/>
            <person name="Lawson D."/>
            <person name="Haas B."/>
            <person name="Kodira C."/>
            <person name="Tu Z.J."/>
            <person name="Loftus B."/>
            <person name="Xi Z."/>
            <person name="Megy K."/>
            <person name="Grabherr M."/>
            <person name="Ren Q."/>
            <person name="Zdobnov E.M."/>
            <person name="Lobo N.F."/>
            <person name="Campbell K.S."/>
            <person name="Brown S.E."/>
            <person name="Bonaldo M.F."/>
            <person name="Zhu J."/>
            <person name="Sinkins S.P."/>
            <person name="Hogenkamp D.G."/>
            <person name="Amedeo P."/>
            <person name="Arensburger P."/>
            <person name="Atkinson P.W."/>
            <person name="Bidwell S."/>
            <person name="Biedler J."/>
            <person name="Birney E."/>
            <person name="Bruggner R.V."/>
            <person name="Costas J."/>
            <person name="Coy M.R."/>
            <person name="Crabtree J."/>
            <person name="Crawford M."/>
            <person name="Debruyn B."/>
            <person name="Decaprio D."/>
            <person name="Eiglmeier K."/>
            <person name="Eisenstadt E."/>
            <person name="El-Dorry H."/>
            <person name="Gelbart W.M."/>
            <person name="Gomes S.L."/>
            <person name="Hammond M."/>
            <person name="Hannick L.I."/>
            <person name="Hogan J.R."/>
            <person name="Holmes M.H."/>
            <person name="Jaffe D."/>
            <person name="Johnston J.S."/>
            <person name="Kennedy R.C."/>
            <person name="Koo H."/>
            <person name="Kravitz S."/>
            <person name="Kriventseva E.V."/>
            <person name="Kulp D."/>
            <person name="Labutti K."/>
            <person name="Lee E."/>
            <person name="Li S."/>
            <person name="Lovin D.D."/>
            <person name="Mao C."/>
            <person name="Mauceli E."/>
            <person name="Menck C.F."/>
            <person name="Miller J.R."/>
            <person name="Montgomery P."/>
            <person name="Mori A."/>
            <person name="Nascimento A.L."/>
            <person name="Naveira H.F."/>
            <person name="Nusbaum C."/>
            <person name="O'leary S."/>
            <person name="Orvis J."/>
            <person name="Pertea M."/>
            <person name="Quesneville H."/>
            <person name="Reidenbach K.R."/>
            <person name="Rogers Y.H."/>
            <person name="Roth C.W."/>
            <person name="Schneider J.R."/>
            <person name="Schatz M."/>
            <person name="Shumway M."/>
            <person name="Stanke M."/>
            <person name="Stinson E.O."/>
            <person name="Tubio J.M."/>
            <person name="Vanzee J.P."/>
            <person name="Verjovski-Almeida S."/>
            <person name="Werner D."/>
            <person name="White O."/>
            <person name="Wyder S."/>
            <person name="Zeng Q."/>
            <person name="Zhao Q."/>
            <person name="Zhao Y."/>
            <person name="Hill C.A."/>
            <person name="Raikhel A.S."/>
            <person name="Soares M.B."/>
            <person name="Knudson D.L."/>
            <person name="Lee N.H."/>
            <person name="Galagan J."/>
            <person name="Salzberg S.L."/>
            <person name="Paulsen I.T."/>
            <person name="Dimopoulos G."/>
            <person name="Collins F.H."/>
            <person name="Birren B."/>
            <person name="Fraser-Liggett C.M."/>
            <person name="Severson D.W."/>
        </authorList>
    </citation>
    <scope>NUCLEOTIDE SEQUENCE [LARGE SCALE GENOMIC DNA]</scope>
    <source>
        <strain evidence="17">Liverpool</strain>
    </source>
</reference>
<evidence type="ECO:0000256" key="13">
    <source>
        <dbReference type="ARBA" id="ARBA00025722"/>
    </source>
</evidence>
<feature type="region of interest" description="Disordered" evidence="15">
    <location>
        <begin position="508"/>
        <end position="583"/>
    </location>
</feature>
<evidence type="ECO:0000256" key="10">
    <source>
        <dbReference type="ARBA" id="ARBA00023212"/>
    </source>
</evidence>
<feature type="compositionally biased region" description="Gly residues" evidence="15">
    <location>
        <begin position="557"/>
        <end position="569"/>
    </location>
</feature>
<dbReference type="InterPro" id="IPR016024">
    <property type="entry name" value="ARM-type_fold"/>
</dbReference>
<dbReference type="EMBL" id="CH477356">
    <property type="protein sequence ID" value="EAT42779.1"/>
    <property type="molecule type" value="Genomic_DNA"/>
</dbReference>
<dbReference type="GO" id="GO:0051010">
    <property type="term" value="F:microtubule plus-end binding"/>
    <property type="evidence" value="ECO:0007669"/>
    <property type="project" value="InterPro"/>
</dbReference>
<feature type="compositionally biased region" description="Acidic residues" evidence="15">
    <location>
        <begin position="833"/>
        <end position="843"/>
    </location>
</feature>
<keyword evidence="12" id="KW-0137">Centromere</keyword>
<dbReference type="GO" id="GO:0061863">
    <property type="term" value="F:microtubule plus end polymerase"/>
    <property type="evidence" value="ECO:0007669"/>
    <property type="project" value="InterPro"/>
</dbReference>
<dbReference type="GO" id="GO:0046785">
    <property type="term" value="P:microtubule polymerization"/>
    <property type="evidence" value="ECO:0007669"/>
    <property type="project" value="InterPro"/>
</dbReference>
<keyword evidence="4" id="KW-0158">Chromosome</keyword>
<reference evidence="17" key="3">
    <citation type="submission" date="2012-09" db="EMBL/GenBank/DDBJ databases">
        <authorList>
            <consortium name="VectorBase"/>
        </authorList>
    </citation>
    <scope>NUCLEOTIDE SEQUENCE</scope>
    <source>
        <strain evidence="17">Liverpool</strain>
    </source>
</reference>